<accession>A0A6J7I481</accession>
<dbReference type="EMBL" id="CAFBMQ010000289">
    <property type="protein sequence ID" value="CAB4925552.1"/>
    <property type="molecule type" value="Genomic_DNA"/>
</dbReference>
<evidence type="ECO:0000313" key="1">
    <source>
        <dbReference type="EMBL" id="CAB4925552.1"/>
    </source>
</evidence>
<dbReference type="AlphaFoldDB" id="A0A6J7I481"/>
<gene>
    <name evidence="1" type="ORF">UFOPK3609_01642</name>
</gene>
<reference evidence="1" key="1">
    <citation type="submission" date="2020-05" db="EMBL/GenBank/DDBJ databases">
        <authorList>
            <person name="Chiriac C."/>
            <person name="Salcher M."/>
            <person name="Ghai R."/>
            <person name="Kavagutti S V."/>
        </authorList>
    </citation>
    <scope>NUCLEOTIDE SEQUENCE</scope>
</reference>
<name>A0A6J7I481_9ZZZZ</name>
<proteinExistence type="predicted"/>
<sequence>MVSHDERFLADLGLDRRLLLTGGALSPAPGSSAGLRT</sequence>
<protein>
    <submittedName>
        <fullName evidence="1">Unannotated protein</fullName>
    </submittedName>
</protein>
<organism evidence="1">
    <name type="scientific">freshwater metagenome</name>
    <dbReference type="NCBI Taxonomy" id="449393"/>
    <lineage>
        <taxon>unclassified sequences</taxon>
        <taxon>metagenomes</taxon>
        <taxon>ecological metagenomes</taxon>
    </lineage>
</organism>